<gene>
    <name evidence="1" type="ORF">HPB50_014128</name>
</gene>
<reference evidence="1" key="1">
    <citation type="submission" date="2020-05" db="EMBL/GenBank/DDBJ databases">
        <title>Large-scale comparative analyses of tick genomes elucidate their genetic diversity and vector capacities.</title>
        <authorList>
            <person name="Jia N."/>
            <person name="Wang J."/>
            <person name="Shi W."/>
            <person name="Du L."/>
            <person name="Sun Y."/>
            <person name="Zhan W."/>
            <person name="Jiang J."/>
            <person name="Wang Q."/>
            <person name="Zhang B."/>
            <person name="Ji P."/>
            <person name="Sakyi L.B."/>
            <person name="Cui X."/>
            <person name="Yuan T."/>
            <person name="Jiang B."/>
            <person name="Yang W."/>
            <person name="Lam T.T.-Y."/>
            <person name="Chang Q."/>
            <person name="Ding S."/>
            <person name="Wang X."/>
            <person name="Zhu J."/>
            <person name="Ruan X."/>
            <person name="Zhao L."/>
            <person name="Wei J."/>
            <person name="Que T."/>
            <person name="Du C."/>
            <person name="Cheng J."/>
            <person name="Dai P."/>
            <person name="Han X."/>
            <person name="Huang E."/>
            <person name="Gao Y."/>
            <person name="Liu J."/>
            <person name="Shao H."/>
            <person name="Ye R."/>
            <person name="Li L."/>
            <person name="Wei W."/>
            <person name="Wang X."/>
            <person name="Wang C."/>
            <person name="Yang T."/>
            <person name="Huo Q."/>
            <person name="Li W."/>
            <person name="Guo W."/>
            <person name="Chen H."/>
            <person name="Zhou L."/>
            <person name="Ni X."/>
            <person name="Tian J."/>
            <person name="Zhou Y."/>
            <person name="Sheng Y."/>
            <person name="Liu T."/>
            <person name="Pan Y."/>
            <person name="Xia L."/>
            <person name="Li J."/>
            <person name="Zhao F."/>
            <person name="Cao W."/>
        </authorList>
    </citation>
    <scope>NUCLEOTIDE SEQUENCE</scope>
    <source>
        <strain evidence="1">Hyas-2018</strain>
    </source>
</reference>
<evidence type="ECO:0000313" key="1">
    <source>
        <dbReference type="EMBL" id="KAH6946585.1"/>
    </source>
</evidence>
<organism evidence="1 2">
    <name type="scientific">Hyalomma asiaticum</name>
    <name type="common">Tick</name>
    <dbReference type="NCBI Taxonomy" id="266040"/>
    <lineage>
        <taxon>Eukaryota</taxon>
        <taxon>Metazoa</taxon>
        <taxon>Ecdysozoa</taxon>
        <taxon>Arthropoda</taxon>
        <taxon>Chelicerata</taxon>
        <taxon>Arachnida</taxon>
        <taxon>Acari</taxon>
        <taxon>Parasitiformes</taxon>
        <taxon>Ixodida</taxon>
        <taxon>Ixodoidea</taxon>
        <taxon>Ixodidae</taxon>
        <taxon>Hyalomminae</taxon>
        <taxon>Hyalomma</taxon>
    </lineage>
</organism>
<sequence>MALSRERWFDRVVGSRLGTPEALESVVDAFYRMLNNYLDRYRRPVRPGRMGNSWWSPELAQERKKVNAMRRRYQRARDESMRLIWRQEYSAAMARFRRSIREAREAYERECHSACSRGNVYSKTFREAFGRTRPPRLLPPLERPDGTFTTTHLESAALLLRSQIAVDDAREDLPEQATVRGLAEEPYRPDNDDVPFTVAEVRAVLARMPSRSSPGPDEITPHLMRGIFDAHTPFVMHVLNSALRLGHFPRCWRRGRIIFLPKPDRPPQRTTSYRPICVNSIFGKVLERLLNGRLYHFLWKNRHVHANQFGFTHGRSAVSALVRLRERLAELKAAKTPAVMMALDFQGAFDSVWHPGVLRFFRGRGAPGNLYNLLRTFLRDRTVVFFSNAGEIEAHPSLGSPQGSPLSPMLWNVTIHDLLDLPLPTGVTLQAYADDTVVIVPAQNRQTLAELGSRVLRQVIGWAAAARVVIMPPVDVWQEHPAARMYYGYRRLTRDGARRLARAPGLHVYTDGSYSDRAAGAAFVVLGPGDRVAATGRYRVERATTSRAAVRGQTRYTLLTPRAIRAALGHQERLRWARDWTENSSDTYLFRWVPRVSEVPAWFPPNRALVTLLTGHGRFVGYFHRFNLSRDPHCACGQVCDGVDHYIFECPMTRHLTGRLQTREDFENRRYETLLERRRPQPALALTSAPTYRRTEKTVAPCLVQPCLCLTIMVTRIPLGDQGQRVTSAGRAGTAKVDIVNGPSGLYSGVDNNLTAPARVCSVCSGVVSPDIGTSTSPGISVLGNRGSHRWL</sequence>
<dbReference type="Proteomes" id="UP000821845">
    <property type="component" value="Chromosome 1"/>
</dbReference>
<dbReference type="EMBL" id="CM023481">
    <property type="protein sequence ID" value="KAH6946585.1"/>
    <property type="molecule type" value="Genomic_DNA"/>
</dbReference>
<proteinExistence type="predicted"/>
<comment type="caution">
    <text evidence="1">The sequence shown here is derived from an EMBL/GenBank/DDBJ whole genome shotgun (WGS) entry which is preliminary data.</text>
</comment>
<name>A0ACB7TI26_HYAAI</name>
<accession>A0ACB7TI26</accession>
<evidence type="ECO:0000313" key="2">
    <source>
        <dbReference type="Proteomes" id="UP000821845"/>
    </source>
</evidence>
<keyword evidence="2" id="KW-1185">Reference proteome</keyword>
<protein>
    <submittedName>
        <fullName evidence="1">Uncharacterized protein</fullName>
    </submittedName>
</protein>